<dbReference type="GO" id="GO:0070040">
    <property type="term" value="F:rRNA (adenine(2503)-C2-)-methyltransferase activity"/>
    <property type="evidence" value="ECO:0007669"/>
    <property type="project" value="UniProtKB-UniRule"/>
</dbReference>
<evidence type="ECO:0000256" key="7">
    <source>
        <dbReference type="ARBA" id="ARBA00022679"/>
    </source>
</evidence>
<dbReference type="SFLD" id="SFLDF00275">
    <property type="entry name" value="adenosine_C2_methyltransferase"/>
    <property type="match status" value="1"/>
</dbReference>
<evidence type="ECO:0000256" key="8">
    <source>
        <dbReference type="ARBA" id="ARBA00022691"/>
    </source>
</evidence>
<comment type="subcellular location">
    <subcellularLocation>
        <location evidence="1 14">Cytoplasm</location>
    </subcellularLocation>
</comment>
<dbReference type="GO" id="GO:0046872">
    <property type="term" value="F:metal ion binding"/>
    <property type="evidence" value="ECO:0007669"/>
    <property type="project" value="UniProtKB-KW"/>
</dbReference>
<dbReference type="HAMAP" id="MF_01849">
    <property type="entry name" value="RNA_methyltr_RlmN"/>
    <property type="match status" value="1"/>
</dbReference>
<dbReference type="GO" id="GO:0005737">
    <property type="term" value="C:cytoplasm"/>
    <property type="evidence" value="ECO:0007669"/>
    <property type="project" value="UniProtKB-SubCell"/>
</dbReference>
<keyword evidence="7 14" id="KW-0808">Transferase</keyword>
<feature type="binding site" evidence="14">
    <location>
        <begin position="232"/>
        <end position="234"/>
    </location>
    <ligand>
        <name>S-adenosyl-L-methionine</name>
        <dbReference type="ChEBI" id="CHEBI:59789"/>
    </ligand>
</feature>
<dbReference type="InterPro" id="IPR058240">
    <property type="entry name" value="rSAM_sf"/>
</dbReference>
<dbReference type="InterPro" id="IPR007197">
    <property type="entry name" value="rSAM"/>
</dbReference>
<keyword evidence="13 14" id="KW-1015">Disulfide bond</keyword>
<dbReference type="InterPro" id="IPR040072">
    <property type="entry name" value="Methyltransferase_A"/>
</dbReference>
<keyword evidence="3 14" id="KW-0004">4Fe-4S</keyword>
<evidence type="ECO:0000313" key="16">
    <source>
        <dbReference type="EMBL" id="VFP84947.1"/>
    </source>
</evidence>
<dbReference type="InterPro" id="IPR004383">
    <property type="entry name" value="rRNA_lsu_MTrfase_RlmN/Cfr"/>
</dbReference>
<dbReference type="SFLD" id="SFLDG01062">
    <property type="entry name" value="methyltransferase_(Class_A)"/>
    <property type="match status" value="1"/>
</dbReference>
<dbReference type="RefSeq" id="WP_154048877.1">
    <property type="nucleotide sequence ID" value="NZ_LR217722.1"/>
</dbReference>
<accession>A0A451DE90</accession>
<dbReference type="PIRSF" id="PIRSF006004">
    <property type="entry name" value="CHP00048"/>
    <property type="match status" value="1"/>
</dbReference>
<dbReference type="PANTHER" id="PTHR30544">
    <property type="entry name" value="23S RRNA METHYLTRANSFERASE"/>
    <property type="match status" value="1"/>
</dbReference>
<proteinExistence type="inferred from homology"/>
<evidence type="ECO:0000256" key="14">
    <source>
        <dbReference type="HAMAP-Rule" id="MF_01849"/>
    </source>
</evidence>
<keyword evidence="11 14" id="KW-0408">Iron</keyword>
<feature type="active site" description="S-methylcysteine intermediate" evidence="14">
    <location>
        <position position="354"/>
    </location>
</feature>
<dbReference type="GO" id="GO:0002935">
    <property type="term" value="F:tRNA (adenine(37)-C2)-methyltransferase activity"/>
    <property type="evidence" value="ECO:0007669"/>
    <property type="project" value="UniProtKB-UniRule"/>
</dbReference>
<protein>
    <recommendedName>
        <fullName evidence="14">Dual-specificity RNA methyltransferase RlmN</fullName>
        <ecNumber evidence="14">2.1.1.192</ecNumber>
    </recommendedName>
    <alternativeName>
        <fullName evidence="14">23S rRNA (adenine(2503)-C(2))-methyltransferase</fullName>
    </alternativeName>
    <alternativeName>
        <fullName evidence="14">23S rRNA m2A2503 methyltransferase</fullName>
    </alternativeName>
    <alternativeName>
        <fullName evidence="14">Ribosomal RNA large subunit methyltransferase N</fullName>
    </alternativeName>
    <alternativeName>
        <fullName evidence="14">tRNA (adenine(37)-C(2))-methyltransferase</fullName>
    </alternativeName>
    <alternativeName>
        <fullName evidence="14">tRNA m2A37 methyltransferase</fullName>
    </alternativeName>
</protein>
<feature type="binding site" evidence="14">
    <location>
        <begin position="178"/>
        <end position="179"/>
    </location>
    <ligand>
        <name>S-adenosyl-L-methionine</name>
        <dbReference type="ChEBI" id="CHEBI:59789"/>
    </ligand>
</feature>
<evidence type="ECO:0000259" key="15">
    <source>
        <dbReference type="PROSITE" id="PS51918"/>
    </source>
</evidence>
<gene>
    <name evidence="14 16" type="primary">rlmN</name>
    <name evidence="16" type="ORF">BUCISPPA3004_189</name>
</gene>
<dbReference type="GO" id="GO:0000049">
    <property type="term" value="F:tRNA binding"/>
    <property type="evidence" value="ECO:0007669"/>
    <property type="project" value="UniProtKB-UniRule"/>
</dbReference>
<feature type="binding site" evidence="14">
    <location>
        <position position="311"/>
    </location>
    <ligand>
        <name>S-adenosyl-L-methionine</name>
        <dbReference type="ChEBI" id="CHEBI:59789"/>
    </ligand>
</feature>
<dbReference type="PROSITE" id="PS51918">
    <property type="entry name" value="RADICAL_SAM"/>
    <property type="match status" value="1"/>
</dbReference>
<dbReference type="InterPro" id="IPR013785">
    <property type="entry name" value="Aldolase_TIM"/>
</dbReference>
<comment type="catalytic activity">
    <reaction evidence="14">
        <text>adenosine(37) in tRNA + 2 reduced [2Fe-2S]-[ferredoxin] + 2 S-adenosyl-L-methionine = 2-methyladenosine(37) in tRNA + 5'-deoxyadenosine + L-methionine + 2 oxidized [2Fe-2S]-[ferredoxin] + S-adenosyl-L-homocysteine</text>
        <dbReference type="Rhea" id="RHEA:43332"/>
        <dbReference type="Rhea" id="RHEA-COMP:10000"/>
        <dbReference type="Rhea" id="RHEA-COMP:10001"/>
        <dbReference type="Rhea" id="RHEA-COMP:10162"/>
        <dbReference type="Rhea" id="RHEA-COMP:10485"/>
        <dbReference type="ChEBI" id="CHEBI:17319"/>
        <dbReference type="ChEBI" id="CHEBI:33737"/>
        <dbReference type="ChEBI" id="CHEBI:33738"/>
        <dbReference type="ChEBI" id="CHEBI:57844"/>
        <dbReference type="ChEBI" id="CHEBI:57856"/>
        <dbReference type="ChEBI" id="CHEBI:59789"/>
        <dbReference type="ChEBI" id="CHEBI:74411"/>
        <dbReference type="ChEBI" id="CHEBI:74497"/>
        <dbReference type="EC" id="2.1.1.192"/>
    </reaction>
</comment>
<comment type="cofactor">
    <cofactor evidence="14">
        <name>[4Fe-4S] cluster</name>
        <dbReference type="ChEBI" id="CHEBI:49883"/>
    </cofactor>
    <text evidence="14">Binds 1 [4Fe-4S] cluster. The cluster is coordinated with 3 cysteines and an exchangeable S-adenosyl-L-methionine.</text>
</comment>
<evidence type="ECO:0000256" key="13">
    <source>
        <dbReference type="ARBA" id="ARBA00023157"/>
    </source>
</evidence>
<evidence type="ECO:0000256" key="12">
    <source>
        <dbReference type="ARBA" id="ARBA00023014"/>
    </source>
</evidence>
<dbReference type="NCBIfam" id="TIGR00048">
    <property type="entry name" value="rRNA_mod_RlmN"/>
    <property type="match status" value="1"/>
</dbReference>
<evidence type="ECO:0000256" key="10">
    <source>
        <dbReference type="ARBA" id="ARBA00022723"/>
    </source>
</evidence>
<comment type="caution">
    <text evidence="14">Lacks conserved residue(s) required for the propagation of feature annotation.</text>
</comment>
<dbReference type="Pfam" id="PF04055">
    <property type="entry name" value="Radical_SAM"/>
    <property type="match status" value="1"/>
</dbReference>
<feature type="domain" description="Radical SAM core" evidence="15">
    <location>
        <begin position="108"/>
        <end position="349"/>
    </location>
</feature>
<dbReference type="GO" id="GO:0019843">
    <property type="term" value="F:rRNA binding"/>
    <property type="evidence" value="ECO:0007669"/>
    <property type="project" value="UniProtKB-UniRule"/>
</dbReference>
<keyword evidence="4 14" id="KW-0963">Cytoplasm</keyword>
<sequence>MFKKQCLENKSKKKINLLNFNLQKMINFVLQLGEKKFRAIQIMEWIYKKNCIKFEKMNNLSNFLQEKLKKKSVIQLPYCIKELKSTDGTIKWNFLFDTECVETIYIPEKKRATLCISSQVGCMLNCKFCATGKLGYTRNLLVSEIIGQIWYAINRINQYGKQACILPPIKNIVMMGMGEPLLNLKNILIVIDIILHKYGFNFSKNKVTLSTAGLVPAINKIAGKIDVSLAISLHASNDCVRNTIMPINKRYNIKMLLSSVKNYLNKSTANRGIVTIEYVMLLYINDDKSHAKELACLLKNIPCKINLIPWNSIKNSSYKCSSYNRITTFFEYLKKKGFIITIRKNRGSDIQAACGQLIGTQNSFRKSINIFNL</sequence>
<dbReference type="Gene3D" id="1.10.150.530">
    <property type="match status" value="1"/>
</dbReference>
<reference evidence="16 17" key="1">
    <citation type="submission" date="2019-02" db="EMBL/GenBank/DDBJ databases">
        <authorList>
            <person name="Manzano-Marin A."/>
            <person name="Manzano-Marin A."/>
        </authorList>
    </citation>
    <scope>NUCLEOTIDE SEQUENCE [LARGE SCALE GENOMIC DNA]</scope>
    <source>
        <strain evidence="16 17">BuCisplendens</strain>
    </source>
</reference>
<dbReference type="SUPFAM" id="SSF102114">
    <property type="entry name" value="Radical SAM enzymes"/>
    <property type="match status" value="1"/>
</dbReference>
<evidence type="ECO:0000256" key="9">
    <source>
        <dbReference type="ARBA" id="ARBA00022694"/>
    </source>
</evidence>
<dbReference type="EC" id="2.1.1.192" evidence="14"/>
<organism evidence="16 17">
    <name type="scientific">Buchnera aphidicola</name>
    <name type="common">Cinara splendens</name>
    <dbReference type="NCBI Taxonomy" id="2518979"/>
    <lineage>
        <taxon>Bacteria</taxon>
        <taxon>Pseudomonadati</taxon>
        <taxon>Pseudomonadota</taxon>
        <taxon>Gammaproteobacteria</taxon>
        <taxon>Enterobacterales</taxon>
        <taxon>Erwiniaceae</taxon>
        <taxon>Buchnera</taxon>
    </lineage>
</organism>
<keyword evidence="10 14" id="KW-0479">Metal-binding</keyword>
<evidence type="ECO:0000256" key="5">
    <source>
        <dbReference type="ARBA" id="ARBA00022552"/>
    </source>
</evidence>
<feature type="active site" description="Proton acceptor" evidence="14">
    <location>
        <position position="102"/>
    </location>
</feature>
<feature type="binding site" evidence="14">
    <location>
        <position position="122"/>
    </location>
    <ligand>
        <name>[4Fe-4S] cluster</name>
        <dbReference type="ChEBI" id="CHEBI:49883"/>
        <note>4Fe-4S-S-AdoMet</note>
    </ligand>
</feature>
<keyword evidence="5 14" id="KW-0698">rRNA processing</keyword>
<keyword evidence="9 14" id="KW-0819">tRNA processing</keyword>
<evidence type="ECO:0000256" key="2">
    <source>
        <dbReference type="ARBA" id="ARBA00007544"/>
    </source>
</evidence>
<evidence type="ECO:0000256" key="11">
    <source>
        <dbReference type="ARBA" id="ARBA00023004"/>
    </source>
</evidence>
<feature type="binding site" evidence="14">
    <location>
        <position position="210"/>
    </location>
    <ligand>
        <name>S-adenosyl-L-methionine</name>
        <dbReference type="ChEBI" id="CHEBI:59789"/>
    </ligand>
</feature>
<comment type="catalytic activity">
    <reaction evidence="14">
        <text>adenosine(2503) in 23S rRNA + 2 reduced [2Fe-2S]-[ferredoxin] + 2 S-adenosyl-L-methionine = 2-methyladenosine(2503) in 23S rRNA + 5'-deoxyadenosine + L-methionine + 2 oxidized [2Fe-2S]-[ferredoxin] + S-adenosyl-L-homocysteine</text>
        <dbReference type="Rhea" id="RHEA:42916"/>
        <dbReference type="Rhea" id="RHEA-COMP:10000"/>
        <dbReference type="Rhea" id="RHEA-COMP:10001"/>
        <dbReference type="Rhea" id="RHEA-COMP:10152"/>
        <dbReference type="Rhea" id="RHEA-COMP:10282"/>
        <dbReference type="ChEBI" id="CHEBI:17319"/>
        <dbReference type="ChEBI" id="CHEBI:33737"/>
        <dbReference type="ChEBI" id="CHEBI:33738"/>
        <dbReference type="ChEBI" id="CHEBI:57844"/>
        <dbReference type="ChEBI" id="CHEBI:57856"/>
        <dbReference type="ChEBI" id="CHEBI:59789"/>
        <dbReference type="ChEBI" id="CHEBI:74411"/>
        <dbReference type="ChEBI" id="CHEBI:74497"/>
        <dbReference type="EC" id="2.1.1.192"/>
    </reaction>
</comment>
<dbReference type="Proteomes" id="UP000294413">
    <property type="component" value="Chromosome 1"/>
</dbReference>
<feature type="binding site" evidence="14">
    <location>
        <position position="126"/>
    </location>
    <ligand>
        <name>[4Fe-4S] cluster</name>
        <dbReference type="ChEBI" id="CHEBI:49883"/>
        <note>4Fe-4S-S-AdoMet</note>
    </ligand>
</feature>
<dbReference type="Pfam" id="PF21016">
    <property type="entry name" value="RlmN_N"/>
    <property type="match status" value="1"/>
</dbReference>
<evidence type="ECO:0000256" key="6">
    <source>
        <dbReference type="ARBA" id="ARBA00022603"/>
    </source>
</evidence>
<comment type="function">
    <text evidence="14">Specifically methylates position 2 of adenine 2503 in 23S rRNA and position 2 of adenine 37 in tRNAs. m2A2503 modification seems to play a crucial role in the proofreading step occurring at the peptidyl transferase center and thus would serve to optimize ribosomal fidelity.</text>
</comment>
<evidence type="ECO:0000256" key="3">
    <source>
        <dbReference type="ARBA" id="ARBA00022485"/>
    </source>
</evidence>
<dbReference type="InterPro" id="IPR027492">
    <property type="entry name" value="RNA_MTrfase_RlmN"/>
</dbReference>
<dbReference type="SFLD" id="SFLDS00029">
    <property type="entry name" value="Radical_SAM"/>
    <property type="match status" value="1"/>
</dbReference>
<comment type="miscellaneous">
    <text evidence="14">Reaction proceeds by a ping-pong mechanism involving intermediate methylation of a conserved cysteine residue.</text>
</comment>
<dbReference type="GO" id="GO:0051539">
    <property type="term" value="F:4 iron, 4 sulfur cluster binding"/>
    <property type="evidence" value="ECO:0007669"/>
    <property type="project" value="UniProtKB-UniRule"/>
</dbReference>
<dbReference type="PANTHER" id="PTHR30544:SF5">
    <property type="entry name" value="RADICAL SAM CORE DOMAIN-CONTAINING PROTEIN"/>
    <property type="match status" value="1"/>
</dbReference>
<name>A0A451DE90_9GAMM</name>
<dbReference type="OrthoDB" id="9793973at2"/>
<dbReference type="InterPro" id="IPR048641">
    <property type="entry name" value="RlmN_N"/>
</dbReference>
<dbReference type="GO" id="GO:0070475">
    <property type="term" value="P:rRNA base methylation"/>
    <property type="evidence" value="ECO:0007669"/>
    <property type="project" value="UniProtKB-UniRule"/>
</dbReference>
<keyword evidence="6 14" id="KW-0489">Methyltransferase</keyword>
<dbReference type="CDD" id="cd01335">
    <property type="entry name" value="Radical_SAM"/>
    <property type="match status" value="1"/>
</dbReference>
<evidence type="ECO:0000256" key="4">
    <source>
        <dbReference type="ARBA" id="ARBA00022490"/>
    </source>
</evidence>
<dbReference type="AlphaFoldDB" id="A0A451DE90"/>
<evidence type="ECO:0000256" key="1">
    <source>
        <dbReference type="ARBA" id="ARBA00004496"/>
    </source>
</evidence>
<evidence type="ECO:0000313" key="17">
    <source>
        <dbReference type="Proteomes" id="UP000294413"/>
    </source>
</evidence>
<feature type="binding site" evidence="14">
    <location>
        <position position="129"/>
    </location>
    <ligand>
        <name>[4Fe-4S] cluster</name>
        <dbReference type="ChEBI" id="CHEBI:49883"/>
        <note>4Fe-4S-S-AdoMet</note>
    </ligand>
</feature>
<dbReference type="Gene3D" id="3.20.20.70">
    <property type="entry name" value="Aldolase class I"/>
    <property type="match status" value="1"/>
</dbReference>
<comment type="similarity">
    <text evidence="2 14">Belongs to the radical SAM superfamily. RlmN family.</text>
</comment>
<dbReference type="EMBL" id="LR217722">
    <property type="protein sequence ID" value="VFP84947.1"/>
    <property type="molecule type" value="Genomic_DNA"/>
</dbReference>
<dbReference type="FunFam" id="3.20.20.70:FF:000008">
    <property type="entry name" value="Dual-specificity RNA methyltransferase RlmN"/>
    <property type="match status" value="1"/>
</dbReference>
<dbReference type="GO" id="GO:0030488">
    <property type="term" value="P:tRNA methylation"/>
    <property type="evidence" value="ECO:0007669"/>
    <property type="project" value="UniProtKB-UniRule"/>
</dbReference>
<keyword evidence="12 14" id="KW-0411">Iron-sulfur</keyword>
<keyword evidence="8 14" id="KW-0949">S-adenosyl-L-methionine</keyword>